<dbReference type="InterPro" id="IPR027417">
    <property type="entry name" value="P-loop_NTPase"/>
</dbReference>
<dbReference type="PANTHER" id="PTHR43335:SF3">
    <property type="entry name" value="ABC TRANSPORTER"/>
    <property type="match status" value="1"/>
</dbReference>
<evidence type="ECO:0000313" key="6">
    <source>
        <dbReference type="EMBL" id="PJF31582.1"/>
    </source>
</evidence>
<dbReference type="AlphaFoldDB" id="A0A2M8P208"/>
<dbReference type="PROSITE" id="PS50893">
    <property type="entry name" value="ABC_TRANSPORTER_2"/>
    <property type="match status" value="1"/>
</dbReference>
<name>A0A2M8P208_9CHLR</name>
<dbReference type="InterPro" id="IPR003439">
    <property type="entry name" value="ABC_transporter-like_ATP-bd"/>
</dbReference>
<evidence type="ECO:0000256" key="3">
    <source>
        <dbReference type="ARBA" id="ARBA00022741"/>
    </source>
</evidence>
<keyword evidence="4 6" id="KW-0067">ATP-binding</keyword>
<evidence type="ECO:0000256" key="1">
    <source>
        <dbReference type="ARBA" id="ARBA00005417"/>
    </source>
</evidence>
<comment type="similarity">
    <text evidence="1">Belongs to the ABC transporter superfamily.</text>
</comment>
<accession>A0A2M8P208</accession>
<keyword evidence="2" id="KW-0813">Transport</keyword>
<evidence type="ECO:0000256" key="2">
    <source>
        <dbReference type="ARBA" id="ARBA00022448"/>
    </source>
</evidence>
<organism evidence="6 7">
    <name type="scientific">Candidatus Thermofonsia Clade 1 bacterium</name>
    <dbReference type="NCBI Taxonomy" id="2364210"/>
    <lineage>
        <taxon>Bacteria</taxon>
        <taxon>Bacillati</taxon>
        <taxon>Chloroflexota</taxon>
        <taxon>Candidatus Thermofontia</taxon>
        <taxon>Candidatus Thermofonsia Clade 1</taxon>
    </lineage>
</organism>
<evidence type="ECO:0000256" key="4">
    <source>
        <dbReference type="ARBA" id="ARBA00022840"/>
    </source>
</evidence>
<dbReference type="Proteomes" id="UP000228921">
    <property type="component" value="Unassembled WGS sequence"/>
</dbReference>
<gene>
    <name evidence="6" type="ORF">CUN51_03565</name>
</gene>
<dbReference type="EMBL" id="PGTK01000003">
    <property type="protein sequence ID" value="PJF31582.1"/>
    <property type="molecule type" value="Genomic_DNA"/>
</dbReference>
<reference evidence="6 7" key="1">
    <citation type="submission" date="2017-11" db="EMBL/GenBank/DDBJ databases">
        <title>Evolution of Phototrophy in the Chloroflexi Phylum Driven by Horizontal Gene Transfer.</title>
        <authorList>
            <person name="Ward L.M."/>
            <person name="Hemp J."/>
            <person name="Shih P.M."/>
            <person name="Mcglynn S.E."/>
            <person name="Fischer W."/>
        </authorList>
    </citation>
    <scope>NUCLEOTIDE SEQUENCE [LARGE SCALE GENOMIC DNA]</scope>
    <source>
        <strain evidence="6">CP2_2F</strain>
    </source>
</reference>
<dbReference type="Gene3D" id="3.40.50.300">
    <property type="entry name" value="P-loop containing nucleotide triphosphate hydrolases"/>
    <property type="match status" value="1"/>
</dbReference>
<dbReference type="SUPFAM" id="SSF52540">
    <property type="entry name" value="P-loop containing nucleoside triphosphate hydrolases"/>
    <property type="match status" value="1"/>
</dbReference>
<protein>
    <submittedName>
        <fullName evidence="6">Multidrug ABC transporter ATP-binding protein</fullName>
    </submittedName>
</protein>
<dbReference type="Pfam" id="PF00005">
    <property type="entry name" value="ABC_tran"/>
    <property type="match status" value="1"/>
</dbReference>
<feature type="domain" description="ABC transporter" evidence="5">
    <location>
        <begin position="29"/>
        <end position="259"/>
    </location>
</feature>
<keyword evidence="3" id="KW-0547">Nucleotide-binding</keyword>
<dbReference type="SMART" id="SM00382">
    <property type="entry name" value="AAA"/>
    <property type="match status" value="1"/>
</dbReference>
<sequence length="340" mass="37499">MSDSPENALPVETPAPSPAPVVDEADLIIETRGLVKRYGKLTAVNDLSLSVPRGAIYGFVGPNGAGKTSTMRILTTLMLPTAGQAYVAGFEVTKQPRSVRRVIGYMPDYFGVYDDMKVWEYLDFFAACYEIPESSRPQMINDLLDLVDLSHRRDDMVDKLSRGMKQRLCLARTLVHDPQVLILDEPASGLDPRARVEIRELMVELARMGKTIFFSSHILADVAEICTHIGIIEAGRMVMQGSMESIRRQLSPHREAVVTLLDRLEEAKSALSGVRGVLGVDVLPEEGGRKRLRVTFDGEDAILSAMVQALAAQGIPVLNFAEQQQDLESVFMKVTRGIVT</sequence>
<comment type="caution">
    <text evidence="6">The sequence shown here is derived from an EMBL/GenBank/DDBJ whole genome shotgun (WGS) entry which is preliminary data.</text>
</comment>
<evidence type="ECO:0000259" key="5">
    <source>
        <dbReference type="PROSITE" id="PS50893"/>
    </source>
</evidence>
<dbReference type="GO" id="GO:0016887">
    <property type="term" value="F:ATP hydrolysis activity"/>
    <property type="evidence" value="ECO:0007669"/>
    <property type="project" value="InterPro"/>
</dbReference>
<dbReference type="GO" id="GO:0005524">
    <property type="term" value="F:ATP binding"/>
    <property type="evidence" value="ECO:0007669"/>
    <property type="project" value="UniProtKB-KW"/>
</dbReference>
<dbReference type="CDD" id="cd03230">
    <property type="entry name" value="ABC_DR_subfamily_A"/>
    <property type="match status" value="1"/>
</dbReference>
<dbReference type="InterPro" id="IPR003593">
    <property type="entry name" value="AAA+_ATPase"/>
</dbReference>
<evidence type="ECO:0000313" key="7">
    <source>
        <dbReference type="Proteomes" id="UP000228921"/>
    </source>
</evidence>
<dbReference type="PANTHER" id="PTHR43335">
    <property type="entry name" value="ABC TRANSPORTER, ATP-BINDING PROTEIN"/>
    <property type="match status" value="1"/>
</dbReference>
<proteinExistence type="inferred from homology"/>